<evidence type="ECO:0000256" key="10">
    <source>
        <dbReference type="ARBA" id="ARBA00049893"/>
    </source>
</evidence>
<evidence type="ECO:0000256" key="11">
    <source>
        <dbReference type="RuleBase" id="RU361274"/>
    </source>
</evidence>
<evidence type="ECO:0000256" key="7">
    <source>
        <dbReference type="ARBA" id="ARBA00022833"/>
    </source>
</evidence>
<evidence type="ECO:0000256" key="3">
    <source>
        <dbReference type="ARBA" id="ARBA00007353"/>
    </source>
</evidence>
<proteinExistence type="inferred from homology"/>
<reference evidence="13" key="1">
    <citation type="submission" date="2016-10" db="EMBL/GenBank/DDBJ databases">
        <authorList>
            <person name="Varghese N."/>
            <person name="Submissions S."/>
        </authorList>
    </citation>
    <scope>NUCLEOTIDE SEQUENCE [LARGE SCALE GENOMIC DNA]</scope>
    <source>
        <strain evidence="13">DSM 3669</strain>
    </source>
</reference>
<dbReference type="Gene3D" id="3.60.140.10">
    <property type="entry name" value="CNF1/YfiH-like putative cysteine hydrolases"/>
    <property type="match status" value="1"/>
</dbReference>
<evidence type="ECO:0000313" key="12">
    <source>
        <dbReference type="EMBL" id="SFR14454.1"/>
    </source>
</evidence>
<evidence type="ECO:0000256" key="5">
    <source>
        <dbReference type="ARBA" id="ARBA00022723"/>
    </source>
</evidence>
<keyword evidence="6" id="KW-0378">Hydrolase</keyword>
<dbReference type="STRING" id="39060.SAMN05660706_13133"/>
<keyword evidence="5" id="KW-0479">Metal-binding</keyword>
<keyword evidence="4" id="KW-0808">Transferase</keyword>
<evidence type="ECO:0000256" key="9">
    <source>
        <dbReference type="ARBA" id="ARBA00048968"/>
    </source>
</evidence>
<dbReference type="RefSeq" id="WP_092486509.1">
    <property type="nucleotide sequence ID" value="NZ_FOYM01000031.1"/>
</dbReference>
<dbReference type="SUPFAM" id="SSF64438">
    <property type="entry name" value="CNF1/YfiH-like putative cysteine hydrolases"/>
    <property type="match status" value="1"/>
</dbReference>
<dbReference type="InterPro" id="IPR003730">
    <property type="entry name" value="Cu_polyphenol_OxRdtase"/>
</dbReference>
<dbReference type="GO" id="GO:0005507">
    <property type="term" value="F:copper ion binding"/>
    <property type="evidence" value="ECO:0007669"/>
    <property type="project" value="TreeGrafter"/>
</dbReference>
<keyword evidence="13" id="KW-1185">Reference proteome</keyword>
<dbReference type="InterPro" id="IPR011324">
    <property type="entry name" value="Cytotoxic_necrot_fac-like_cat"/>
</dbReference>
<evidence type="ECO:0000256" key="6">
    <source>
        <dbReference type="ARBA" id="ARBA00022801"/>
    </source>
</evidence>
<accession>A0A1I6E9P4</accession>
<dbReference type="PANTHER" id="PTHR30616:SF2">
    <property type="entry name" value="PURINE NUCLEOSIDE PHOSPHORYLASE LACC1"/>
    <property type="match status" value="1"/>
</dbReference>
<comment type="catalytic activity">
    <reaction evidence="9">
        <text>adenosine + phosphate = alpha-D-ribose 1-phosphate + adenine</text>
        <dbReference type="Rhea" id="RHEA:27642"/>
        <dbReference type="ChEBI" id="CHEBI:16335"/>
        <dbReference type="ChEBI" id="CHEBI:16708"/>
        <dbReference type="ChEBI" id="CHEBI:43474"/>
        <dbReference type="ChEBI" id="CHEBI:57720"/>
        <dbReference type="EC" id="2.4.2.1"/>
    </reaction>
    <physiologicalReaction direction="left-to-right" evidence="9">
        <dbReference type="Rhea" id="RHEA:27643"/>
    </physiologicalReaction>
</comment>
<dbReference type="GO" id="GO:0017061">
    <property type="term" value="F:S-methyl-5-thioadenosine phosphorylase activity"/>
    <property type="evidence" value="ECO:0007669"/>
    <property type="project" value="UniProtKB-EC"/>
</dbReference>
<evidence type="ECO:0000256" key="8">
    <source>
        <dbReference type="ARBA" id="ARBA00047989"/>
    </source>
</evidence>
<comment type="catalytic activity">
    <reaction evidence="8">
        <text>adenosine + H2O + H(+) = inosine + NH4(+)</text>
        <dbReference type="Rhea" id="RHEA:24408"/>
        <dbReference type="ChEBI" id="CHEBI:15377"/>
        <dbReference type="ChEBI" id="CHEBI:15378"/>
        <dbReference type="ChEBI" id="CHEBI:16335"/>
        <dbReference type="ChEBI" id="CHEBI:17596"/>
        <dbReference type="ChEBI" id="CHEBI:28938"/>
        <dbReference type="EC" id="3.5.4.4"/>
    </reaction>
    <physiologicalReaction direction="left-to-right" evidence="8">
        <dbReference type="Rhea" id="RHEA:24409"/>
    </physiologicalReaction>
</comment>
<dbReference type="EMBL" id="FOYM01000031">
    <property type="protein sequence ID" value="SFR14454.1"/>
    <property type="molecule type" value="Genomic_DNA"/>
</dbReference>
<keyword evidence="7" id="KW-0862">Zinc</keyword>
<comment type="catalytic activity">
    <reaction evidence="1">
        <text>inosine + phosphate = alpha-D-ribose 1-phosphate + hypoxanthine</text>
        <dbReference type="Rhea" id="RHEA:27646"/>
        <dbReference type="ChEBI" id="CHEBI:17368"/>
        <dbReference type="ChEBI" id="CHEBI:17596"/>
        <dbReference type="ChEBI" id="CHEBI:43474"/>
        <dbReference type="ChEBI" id="CHEBI:57720"/>
        <dbReference type="EC" id="2.4.2.1"/>
    </reaction>
    <physiologicalReaction direction="left-to-right" evidence="1">
        <dbReference type="Rhea" id="RHEA:27647"/>
    </physiologicalReaction>
</comment>
<dbReference type="InterPro" id="IPR038371">
    <property type="entry name" value="Cu_polyphenol_OxRdtase_sf"/>
</dbReference>
<evidence type="ECO:0000256" key="2">
    <source>
        <dbReference type="ARBA" id="ARBA00003215"/>
    </source>
</evidence>
<evidence type="ECO:0000256" key="4">
    <source>
        <dbReference type="ARBA" id="ARBA00022679"/>
    </source>
</evidence>
<dbReference type="Pfam" id="PF02578">
    <property type="entry name" value="Cu-oxidase_4"/>
    <property type="match status" value="1"/>
</dbReference>
<evidence type="ECO:0000313" key="13">
    <source>
        <dbReference type="Proteomes" id="UP000199584"/>
    </source>
</evidence>
<dbReference type="Proteomes" id="UP000199584">
    <property type="component" value="Unassembled WGS sequence"/>
</dbReference>
<dbReference type="OrthoDB" id="4279at2"/>
<comment type="function">
    <text evidence="2">Purine nucleoside enzyme that catalyzes the phosphorolysis of adenosine and inosine nucleosides, yielding D-ribose 1-phosphate and the respective free bases, adenine and hypoxanthine. Also catalyzes the phosphorolysis of S-methyl-5'-thioadenosine into adenine and S-methyl-5-thio-alpha-D-ribose 1-phosphate. Also has adenosine deaminase activity.</text>
</comment>
<sequence length="273" mass="29356">MKAGFLLNRRGDLAYLTIPLFSATGLVAHAFSTRLGGVSPAPYDSLNLGFHVGDDPRHVLANRRLACGALGIDAGRLVAGRQVHGDRVVTVDAAEAGRGARSEEDALPEVDALVTAAPNVPLSSYYADCVPLFFLDPVCRVAALAHAGWKGTVLRIGAKTVRHMEQYHGSRPGDVLAAVGPSIGPCCYEVDAPVMEAVNKCLPNAQGLARPGRPGRWWLDLREVNRRILLEAGIRRANITVAGYCTACRGELFFSYRRQKGRAGRMASLIMLK</sequence>
<dbReference type="NCBIfam" id="TIGR00726">
    <property type="entry name" value="peptidoglycan editing factor PgeF"/>
    <property type="match status" value="1"/>
</dbReference>
<name>A0A1I6E9P4_9FIRM</name>
<comment type="catalytic activity">
    <reaction evidence="10">
        <text>S-methyl-5'-thioadenosine + phosphate = 5-(methylsulfanyl)-alpha-D-ribose 1-phosphate + adenine</text>
        <dbReference type="Rhea" id="RHEA:11852"/>
        <dbReference type="ChEBI" id="CHEBI:16708"/>
        <dbReference type="ChEBI" id="CHEBI:17509"/>
        <dbReference type="ChEBI" id="CHEBI:43474"/>
        <dbReference type="ChEBI" id="CHEBI:58533"/>
        <dbReference type="EC" id="2.4.2.28"/>
    </reaction>
    <physiologicalReaction direction="left-to-right" evidence="10">
        <dbReference type="Rhea" id="RHEA:11853"/>
    </physiologicalReaction>
</comment>
<organism evidence="12 13">
    <name type="scientific">Desulfoscipio geothermicus DSM 3669</name>
    <dbReference type="NCBI Taxonomy" id="1121426"/>
    <lineage>
        <taxon>Bacteria</taxon>
        <taxon>Bacillati</taxon>
        <taxon>Bacillota</taxon>
        <taxon>Clostridia</taxon>
        <taxon>Eubacteriales</taxon>
        <taxon>Desulfallaceae</taxon>
        <taxon>Desulfoscipio</taxon>
    </lineage>
</organism>
<dbReference type="CDD" id="cd16833">
    <property type="entry name" value="YfiH"/>
    <property type="match status" value="1"/>
</dbReference>
<evidence type="ECO:0000256" key="1">
    <source>
        <dbReference type="ARBA" id="ARBA00000553"/>
    </source>
</evidence>
<dbReference type="PANTHER" id="PTHR30616">
    <property type="entry name" value="UNCHARACTERIZED PROTEIN YFIH"/>
    <property type="match status" value="1"/>
</dbReference>
<dbReference type="AlphaFoldDB" id="A0A1I6E9P4"/>
<dbReference type="GO" id="GO:0016787">
    <property type="term" value="F:hydrolase activity"/>
    <property type="evidence" value="ECO:0007669"/>
    <property type="project" value="UniProtKB-KW"/>
</dbReference>
<protein>
    <recommendedName>
        <fullName evidence="11">Purine nucleoside phosphorylase</fullName>
    </recommendedName>
</protein>
<gene>
    <name evidence="12" type="ORF">SAMN05660706_13133</name>
</gene>
<comment type="similarity">
    <text evidence="3 11">Belongs to the purine nucleoside phosphorylase YfiH/LACC1 family.</text>
</comment>